<name>A0A5C8PMU0_9HYPH</name>
<dbReference type="PROSITE" id="PS51318">
    <property type="entry name" value="TAT"/>
    <property type="match status" value="1"/>
</dbReference>
<dbReference type="RefSeq" id="WP_147847549.1">
    <property type="nucleotide sequence ID" value="NZ_VDUZ01000013.1"/>
</dbReference>
<feature type="binding site" evidence="6">
    <location>
        <position position="98"/>
    </location>
    <ligand>
        <name>Zn(2+)</name>
        <dbReference type="ChEBI" id="CHEBI:29105"/>
    </ligand>
</feature>
<keyword evidence="7" id="KW-0472">Membrane</keyword>
<keyword evidence="3 6" id="KW-0862">Zinc</keyword>
<sequence length="243" mass="25097">MCQQCELQGLRFSRRRMLGGSAALGGAMGIAAISSVAAWGKDVGAAPNAIAPDEAWKRLLDGNTRYVANNPTNKDFSAGRAARAQAQFPIAGIVSCADSRVAPELVFDQGPGEVFIVRVAGNFVNDDGLASLEYGVKFLGIPLLVVLGHSGCGAVDATIKVIKDKAALPGHLPALVAALKPGVEAAIAKKPGDLLPEAIAENVRHNVKRLMTARPVISALVASGKVKVVGGVYDIATGKVNLI</sequence>
<dbReference type="InterPro" id="IPR015892">
    <property type="entry name" value="Carbonic_anhydrase_CS"/>
</dbReference>
<keyword evidence="7" id="KW-1133">Transmembrane helix</keyword>
<evidence type="ECO:0000256" key="7">
    <source>
        <dbReference type="SAM" id="Phobius"/>
    </source>
</evidence>
<evidence type="ECO:0000256" key="5">
    <source>
        <dbReference type="ARBA" id="ARBA00048348"/>
    </source>
</evidence>
<dbReference type="OrthoDB" id="9797527at2"/>
<dbReference type="PROSITE" id="PS00704">
    <property type="entry name" value="PROK_CO2_ANHYDRASE_1"/>
    <property type="match status" value="1"/>
</dbReference>
<dbReference type="InterPro" id="IPR001765">
    <property type="entry name" value="Carbonic_anhydrase"/>
</dbReference>
<dbReference type="PANTHER" id="PTHR11002">
    <property type="entry name" value="CARBONIC ANHYDRASE"/>
    <property type="match status" value="1"/>
</dbReference>
<evidence type="ECO:0000256" key="1">
    <source>
        <dbReference type="ARBA" id="ARBA00006217"/>
    </source>
</evidence>
<feature type="transmembrane region" description="Helical" evidence="7">
    <location>
        <begin position="21"/>
        <end position="40"/>
    </location>
</feature>
<comment type="cofactor">
    <cofactor evidence="6">
        <name>Zn(2+)</name>
        <dbReference type="ChEBI" id="CHEBI:29105"/>
    </cofactor>
    <text evidence="6">Binds 1 zinc ion per subunit.</text>
</comment>
<dbReference type="AlphaFoldDB" id="A0A5C8PMU0"/>
<feature type="binding site" evidence="6">
    <location>
        <position position="149"/>
    </location>
    <ligand>
        <name>Zn(2+)</name>
        <dbReference type="ChEBI" id="CHEBI:29105"/>
    </ligand>
</feature>
<dbReference type="EC" id="4.2.1.1" evidence="2"/>
<reference evidence="8 9" key="1">
    <citation type="submission" date="2019-06" db="EMBL/GenBank/DDBJ databases">
        <title>New taxonomy in bacterial strain CC-CFT640, isolated from vineyard.</title>
        <authorList>
            <person name="Lin S.-Y."/>
            <person name="Tsai C.-F."/>
            <person name="Young C.-C."/>
        </authorList>
    </citation>
    <scope>NUCLEOTIDE SEQUENCE [LARGE SCALE GENOMIC DNA]</scope>
    <source>
        <strain evidence="8 9">CC-CFT640</strain>
    </source>
</reference>
<evidence type="ECO:0000256" key="6">
    <source>
        <dbReference type="PIRSR" id="PIRSR601765-1"/>
    </source>
</evidence>
<dbReference type="SUPFAM" id="SSF53056">
    <property type="entry name" value="beta-carbonic anhydrase, cab"/>
    <property type="match status" value="1"/>
</dbReference>
<dbReference type="GO" id="GO:0015976">
    <property type="term" value="P:carbon utilization"/>
    <property type="evidence" value="ECO:0007669"/>
    <property type="project" value="InterPro"/>
</dbReference>
<dbReference type="Gene3D" id="3.40.1050.10">
    <property type="entry name" value="Carbonic anhydrase"/>
    <property type="match status" value="1"/>
</dbReference>
<evidence type="ECO:0000313" key="9">
    <source>
        <dbReference type="Proteomes" id="UP000321638"/>
    </source>
</evidence>
<evidence type="ECO:0000256" key="3">
    <source>
        <dbReference type="ARBA" id="ARBA00022833"/>
    </source>
</evidence>
<dbReference type="GO" id="GO:0008270">
    <property type="term" value="F:zinc ion binding"/>
    <property type="evidence" value="ECO:0007669"/>
    <property type="project" value="InterPro"/>
</dbReference>
<evidence type="ECO:0000256" key="4">
    <source>
        <dbReference type="ARBA" id="ARBA00023239"/>
    </source>
</evidence>
<feature type="binding site" evidence="6">
    <location>
        <position position="96"/>
    </location>
    <ligand>
        <name>Zn(2+)</name>
        <dbReference type="ChEBI" id="CHEBI:29105"/>
    </ligand>
</feature>
<comment type="catalytic activity">
    <reaction evidence="5">
        <text>hydrogencarbonate + H(+) = CO2 + H2O</text>
        <dbReference type="Rhea" id="RHEA:10748"/>
        <dbReference type="ChEBI" id="CHEBI:15377"/>
        <dbReference type="ChEBI" id="CHEBI:15378"/>
        <dbReference type="ChEBI" id="CHEBI:16526"/>
        <dbReference type="ChEBI" id="CHEBI:17544"/>
        <dbReference type="EC" id="4.2.1.1"/>
    </reaction>
</comment>
<dbReference type="InterPro" id="IPR006311">
    <property type="entry name" value="TAT_signal"/>
</dbReference>
<accession>A0A5C8PMU0</accession>
<organism evidence="8 9">
    <name type="scientific">Vineibacter terrae</name>
    <dbReference type="NCBI Taxonomy" id="2586908"/>
    <lineage>
        <taxon>Bacteria</taxon>
        <taxon>Pseudomonadati</taxon>
        <taxon>Pseudomonadota</taxon>
        <taxon>Alphaproteobacteria</taxon>
        <taxon>Hyphomicrobiales</taxon>
        <taxon>Vineibacter</taxon>
    </lineage>
</organism>
<dbReference type="EMBL" id="VDUZ01000013">
    <property type="protein sequence ID" value="TXL75744.1"/>
    <property type="molecule type" value="Genomic_DNA"/>
</dbReference>
<dbReference type="InterPro" id="IPR036874">
    <property type="entry name" value="Carbonic_anhydrase_sf"/>
</dbReference>
<comment type="caution">
    <text evidence="8">The sequence shown here is derived from an EMBL/GenBank/DDBJ whole genome shotgun (WGS) entry which is preliminary data.</text>
</comment>
<dbReference type="Pfam" id="PF00484">
    <property type="entry name" value="Pro_CA"/>
    <property type="match status" value="1"/>
</dbReference>
<keyword evidence="6" id="KW-0479">Metal-binding</keyword>
<dbReference type="PANTHER" id="PTHR11002:SF79">
    <property type="entry name" value="CARBONIC ANHYDRASE 2"/>
    <property type="match status" value="1"/>
</dbReference>
<comment type="similarity">
    <text evidence="1">Belongs to the beta-class carbonic anhydrase family.</text>
</comment>
<keyword evidence="9" id="KW-1185">Reference proteome</keyword>
<dbReference type="GO" id="GO:0004089">
    <property type="term" value="F:carbonate dehydratase activity"/>
    <property type="evidence" value="ECO:0007669"/>
    <property type="project" value="UniProtKB-EC"/>
</dbReference>
<feature type="binding site" evidence="6">
    <location>
        <position position="152"/>
    </location>
    <ligand>
        <name>Zn(2+)</name>
        <dbReference type="ChEBI" id="CHEBI:29105"/>
    </ligand>
</feature>
<proteinExistence type="inferred from homology"/>
<protein>
    <recommendedName>
        <fullName evidence="2">carbonic anhydrase</fullName>
        <ecNumber evidence="2">4.2.1.1</ecNumber>
    </recommendedName>
</protein>
<dbReference type="CDD" id="cd03378">
    <property type="entry name" value="beta_CA_cladeC"/>
    <property type="match status" value="1"/>
</dbReference>
<gene>
    <name evidence="8" type="ORF">FHP25_13390</name>
</gene>
<keyword evidence="4" id="KW-0456">Lyase</keyword>
<keyword evidence="7" id="KW-0812">Transmembrane</keyword>
<dbReference type="SMART" id="SM00947">
    <property type="entry name" value="Pro_CA"/>
    <property type="match status" value="1"/>
</dbReference>
<evidence type="ECO:0000313" key="8">
    <source>
        <dbReference type="EMBL" id="TXL75744.1"/>
    </source>
</evidence>
<dbReference type="Proteomes" id="UP000321638">
    <property type="component" value="Unassembled WGS sequence"/>
</dbReference>
<evidence type="ECO:0000256" key="2">
    <source>
        <dbReference type="ARBA" id="ARBA00012925"/>
    </source>
</evidence>